<dbReference type="InterPro" id="IPR003593">
    <property type="entry name" value="AAA+_ATPase"/>
</dbReference>
<dbReference type="CDD" id="cd00009">
    <property type="entry name" value="AAA"/>
    <property type="match status" value="1"/>
</dbReference>
<evidence type="ECO:0000256" key="2">
    <source>
        <dbReference type="ARBA" id="ARBA00022840"/>
    </source>
</evidence>
<dbReference type="Pfam" id="PF02954">
    <property type="entry name" value="HTH_8"/>
    <property type="match status" value="1"/>
</dbReference>
<dbReference type="InterPro" id="IPR009057">
    <property type="entry name" value="Homeodomain-like_sf"/>
</dbReference>
<dbReference type="SMART" id="SM00382">
    <property type="entry name" value="AAA"/>
    <property type="match status" value="1"/>
</dbReference>
<dbReference type="PRINTS" id="PR01590">
    <property type="entry name" value="HTHFIS"/>
</dbReference>
<geneLocation type="plasmid" evidence="10 11">
    <name>AZO_p1</name>
</geneLocation>
<dbReference type="GO" id="GO:0005524">
    <property type="term" value="F:ATP binding"/>
    <property type="evidence" value="ECO:0007669"/>
    <property type="project" value="UniProtKB-KW"/>
</dbReference>
<dbReference type="InterPro" id="IPR002078">
    <property type="entry name" value="Sigma_54_int"/>
</dbReference>
<gene>
    <name evidence="10" type="ordered locus">AZOLI_p10727</name>
</gene>
<keyword evidence="11" id="KW-1185">Reference proteome</keyword>
<evidence type="ECO:0000256" key="8">
    <source>
        <dbReference type="SAM" id="MobiDB-lite"/>
    </source>
</evidence>
<dbReference type="Pfam" id="PF00158">
    <property type="entry name" value="Sigma54_activat"/>
    <property type="match status" value="1"/>
</dbReference>
<dbReference type="InterPro" id="IPR029016">
    <property type="entry name" value="GAF-like_dom_sf"/>
</dbReference>
<dbReference type="Gene3D" id="1.10.8.60">
    <property type="match status" value="1"/>
</dbReference>
<evidence type="ECO:0000256" key="6">
    <source>
        <dbReference type="ARBA" id="ARBA00023159"/>
    </source>
</evidence>
<dbReference type="FunFam" id="3.40.50.300:FF:000006">
    <property type="entry name" value="DNA-binding transcriptional regulator NtrC"/>
    <property type="match status" value="1"/>
</dbReference>
<dbReference type="Pfam" id="PF25601">
    <property type="entry name" value="AAA_lid_14"/>
    <property type="match status" value="1"/>
</dbReference>
<feature type="domain" description="Sigma-54 factor interaction" evidence="9">
    <location>
        <begin position="369"/>
        <end position="599"/>
    </location>
</feature>
<dbReference type="InterPro" id="IPR027417">
    <property type="entry name" value="P-loop_NTPase"/>
</dbReference>
<dbReference type="HOGENOM" id="CLU_000445_8_12_5"/>
<evidence type="ECO:0000313" key="11">
    <source>
        <dbReference type="Proteomes" id="UP000005667"/>
    </source>
</evidence>
<reference evidence="11" key="1">
    <citation type="journal article" date="2011" name="PLoS Genet.">
        <title>Azospirillum genomes reveal transition of bacteria from aquatic to terrestrial environments.</title>
        <authorList>
            <person name="Wisniewski-Dye F."/>
            <person name="Borziak K."/>
            <person name="Khalsa-Moyers G."/>
            <person name="Alexandre G."/>
            <person name="Sukharnikov L.O."/>
            <person name="Wuichet K."/>
            <person name="Hurst G.B."/>
            <person name="McDonald W.H."/>
            <person name="Robertson J.S."/>
            <person name="Barbe V."/>
            <person name="Calteau A."/>
            <person name="Rouy Z."/>
            <person name="Mangenot S."/>
            <person name="Prigent-Combaret C."/>
            <person name="Normand P."/>
            <person name="Boyer M."/>
            <person name="Siguier P."/>
            <person name="Dessaux Y."/>
            <person name="Elmerich C."/>
            <person name="Condemine G."/>
            <person name="Krishnen G."/>
            <person name="Kennedy I."/>
            <person name="Paterson A.H."/>
            <person name="Gonzalez V."/>
            <person name="Mavingui P."/>
            <person name="Zhulin I.B."/>
        </authorList>
    </citation>
    <scope>NUCLEOTIDE SEQUENCE [LARGE SCALE GENOMIC DNA]</scope>
    <source>
        <strain evidence="11">4B</strain>
    </source>
</reference>
<dbReference type="PROSITE" id="PS00675">
    <property type="entry name" value="SIGMA54_INTERACT_1"/>
    <property type="match status" value="1"/>
</dbReference>
<dbReference type="Gene3D" id="1.10.10.60">
    <property type="entry name" value="Homeodomain-like"/>
    <property type="match status" value="1"/>
</dbReference>
<dbReference type="KEGG" id="ali:AZOLI_p10727"/>
<dbReference type="InterPro" id="IPR002197">
    <property type="entry name" value="HTH_Fis"/>
</dbReference>
<dbReference type="PANTHER" id="PTHR32071">
    <property type="entry name" value="TRANSCRIPTIONAL REGULATORY PROTEIN"/>
    <property type="match status" value="1"/>
</dbReference>
<keyword evidence="10" id="KW-0614">Plasmid</keyword>
<dbReference type="SUPFAM" id="SSF52540">
    <property type="entry name" value="P-loop containing nucleoside triphosphate hydrolases"/>
    <property type="match status" value="1"/>
</dbReference>
<accession>G7ZBW4</accession>
<organism evidence="10 11">
    <name type="scientific">Azospirillum lipoferum (strain 4B)</name>
    <dbReference type="NCBI Taxonomy" id="862719"/>
    <lineage>
        <taxon>Bacteria</taxon>
        <taxon>Pseudomonadati</taxon>
        <taxon>Pseudomonadota</taxon>
        <taxon>Alphaproteobacteria</taxon>
        <taxon>Rhodospirillales</taxon>
        <taxon>Azospirillaceae</taxon>
        <taxon>Azospirillum</taxon>
    </lineage>
</organism>
<dbReference type="InterPro" id="IPR003018">
    <property type="entry name" value="GAF"/>
</dbReference>
<dbReference type="Proteomes" id="UP000005667">
    <property type="component" value="Plasmid AZO_p1"/>
</dbReference>
<keyword evidence="1" id="KW-0547">Nucleotide-binding</keyword>
<dbReference type="PROSITE" id="PS00688">
    <property type="entry name" value="SIGMA54_INTERACT_3"/>
    <property type="match status" value="1"/>
</dbReference>
<evidence type="ECO:0000256" key="5">
    <source>
        <dbReference type="ARBA" id="ARBA00023125"/>
    </source>
</evidence>
<dbReference type="SUPFAM" id="SSF46689">
    <property type="entry name" value="Homeodomain-like"/>
    <property type="match status" value="1"/>
</dbReference>
<evidence type="ECO:0000313" key="10">
    <source>
        <dbReference type="EMBL" id="CBS88953.1"/>
    </source>
</evidence>
<dbReference type="InterPro" id="IPR025662">
    <property type="entry name" value="Sigma_54_int_dom_ATP-bd_1"/>
</dbReference>
<evidence type="ECO:0000256" key="7">
    <source>
        <dbReference type="ARBA" id="ARBA00023163"/>
    </source>
</evidence>
<evidence type="ECO:0000256" key="1">
    <source>
        <dbReference type="ARBA" id="ARBA00022741"/>
    </source>
</evidence>
<dbReference type="GO" id="GO:0006355">
    <property type="term" value="P:regulation of DNA-templated transcription"/>
    <property type="evidence" value="ECO:0007669"/>
    <property type="project" value="InterPro"/>
</dbReference>
<dbReference type="RefSeq" id="WP_014188407.1">
    <property type="nucleotide sequence ID" value="NC_016585.1"/>
</dbReference>
<keyword evidence="4" id="KW-0805">Transcription regulation</keyword>
<dbReference type="Gene3D" id="3.40.50.300">
    <property type="entry name" value="P-loop containing nucleotide triphosphate hydrolases"/>
    <property type="match status" value="1"/>
</dbReference>
<dbReference type="EMBL" id="FQ311869">
    <property type="protein sequence ID" value="CBS88953.1"/>
    <property type="molecule type" value="Genomic_DNA"/>
</dbReference>
<keyword evidence="6" id="KW-0010">Activator</keyword>
<dbReference type="PANTHER" id="PTHR32071:SF81">
    <property type="entry name" value="PROPIONATE CATABOLISM OPERON REGULATORY PROTEIN"/>
    <property type="match status" value="1"/>
</dbReference>
<sequence>MLAKEEVAIGRSAVASPGPAFHALADGVWAGERDSERATMKAWEDFVSGSRQENLPVRDVVIRSWARCQSFLVDARADAAPVVGADHVEALRRENRELLQAAATTLAEAADLLAGTRTVMLITDANGVVLEAAGDRATLSAARDISLGCGGHWSESCAGTNGIGTALASKTPVLVQAAEHYCAGIKGWSCAGAPIHDPLDGSVVGLLDISGLKQGFSAQALALAVVAARQVEWNLARQTEAEHVRLLEACLEDSQKYAGEGLIALDARGRLLYASRKAAHLLKASLGSDLPQFSRGTKLPIVGIADMAGVNPAEGRLPVPADWVRPLMLDGERRGTLLVIPRAASCRLPSGRRAASDETDHARSRFADIVGASDSLRAVIGQGERLAPLPVPILIEGETGVGKELFARAIHGHSAVASGPFIPFNCGAVSREMLGSELFGYVRGAFTGAAAEGRTGRFELADGGTLCLDEVGELPLDLQPYLLRVLEEGVLYRIGDSTPRRVSVRLLAMTNRNLRQEVAAGRFRRDLYHRLAVTALRVPPLRERQGDVPRLIAHFNELLADRHGRDPVRFTAAALERLHRYDWPGNVRELRNLVERAVLLSTGGMVDVGDLPEDLRDGCGGVDAEGWPLPGPPMAMPASAGPPAMSPPAMSLTVTEQRTIEDVIAATGGNLSDAAAVLGISRSTLYRKLSQHGIRRDGIGKGAAGSARSDRSGFGCGRA</sequence>
<keyword evidence="2" id="KW-0067">ATP-binding</keyword>
<evidence type="ECO:0000256" key="3">
    <source>
        <dbReference type="ARBA" id="ARBA00023012"/>
    </source>
</evidence>
<dbReference type="AlphaFoldDB" id="G7ZBW4"/>
<keyword evidence="3" id="KW-0902">Two-component regulatory system</keyword>
<dbReference type="GO" id="GO:0000160">
    <property type="term" value="P:phosphorelay signal transduction system"/>
    <property type="evidence" value="ECO:0007669"/>
    <property type="project" value="UniProtKB-KW"/>
</dbReference>
<dbReference type="Pfam" id="PF01590">
    <property type="entry name" value="GAF"/>
    <property type="match status" value="1"/>
</dbReference>
<evidence type="ECO:0000259" key="9">
    <source>
        <dbReference type="PROSITE" id="PS50045"/>
    </source>
</evidence>
<protein>
    <submittedName>
        <fullName evidence="10">Transcriptional regulator, Fis family</fullName>
    </submittedName>
</protein>
<proteinExistence type="predicted"/>
<evidence type="ECO:0000256" key="4">
    <source>
        <dbReference type="ARBA" id="ARBA00023015"/>
    </source>
</evidence>
<keyword evidence="7" id="KW-0804">Transcription</keyword>
<dbReference type="GO" id="GO:0043565">
    <property type="term" value="F:sequence-specific DNA binding"/>
    <property type="evidence" value="ECO:0007669"/>
    <property type="project" value="InterPro"/>
</dbReference>
<dbReference type="OrthoDB" id="9770562at2"/>
<dbReference type="Gene3D" id="3.30.450.40">
    <property type="match status" value="1"/>
</dbReference>
<dbReference type="InterPro" id="IPR058031">
    <property type="entry name" value="AAA_lid_NorR"/>
</dbReference>
<dbReference type="InterPro" id="IPR025944">
    <property type="entry name" value="Sigma_54_int_dom_CS"/>
</dbReference>
<name>G7ZBW4_AZOL4</name>
<keyword evidence="5" id="KW-0238">DNA-binding</keyword>
<feature type="region of interest" description="Disordered" evidence="8">
    <location>
        <begin position="697"/>
        <end position="719"/>
    </location>
</feature>
<dbReference type="PROSITE" id="PS50045">
    <property type="entry name" value="SIGMA54_INTERACT_4"/>
    <property type="match status" value="1"/>
</dbReference>